<evidence type="ECO:0000313" key="2">
    <source>
        <dbReference type="Proteomes" id="UP000739411"/>
    </source>
</evidence>
<sequence length="134" mass="14679">MRFLIRSPVEQQIRGLLVKHEGEACLGLFSAADALRLGHVSGVPPYIYVPKLPQPDDKQWRALAIASPAEMPDLIVRQVLSPKSVFRGAIDADGLSVSDVIQVWLDVANHPSRGEEQADLIYEKVLRSVVGNGN</sequence>
<dbReference type="AlphaFoldDB" id="A0A935K5K1"/>
<evidence type="ECO:0000313" key="1">
    <source>
        <dbReference type="EMBL" id="MBK7417044.1"/>
    </source>
</evidence>
<comment type="caution">
    <text evidence="1">The sequence shown here is derived from an EMBL/GenBank/DDBJ whole genome shotgun (WGS) entry which is preliminary data.</text>
</comment>
<proteinExistence type="predicted"/>
<dbReference type="Proteomes" id="UP000739411">
    <property type="component" value="Unassembled WGS sequence"/>
</dbReference>
<reference evidence="1 2" key="1">
    <citation type="submission" date="2020-10" db="EMBL/GenBank/DDBJ databases">
        <title>Connecting structure to function with the recovery of over 1000 high-quality activated sludge metagenome-assembled genomes encoding full-length rRNA genes using long-read sequencing.</title>
        <authorList>
            <person name="Singleton C.M."/>
            <person name="Petriglieri F."/>
            <person name="Kristensen J.M."/>
            <person name="Kirkegaard R.H."/>
            <person name="Michaelsen T.Y."/>
            <person name="Andersen M.H."/>
            <person name="Karst S.M."/>
            <person name="Dueholm M.S."/>
            <person name="Nielsen P.H."/>
            <person name="Albertsen M."/>
        </authorList>
    </citation>
    <scope>NUCLEOTIDE SEQUENCE [LARGE SCALE GENOMIC DNA]</scope>
    <source>
        <strain evidence="1">EsbW_18-Q3-R4-48_BATAC.463</strain>
    </source>
</reference>
<gene>
    <name evidence="1" type="ORF">IPJ38_20010</name>
</gene>
<accession>A0A935K5K1</accession>
<protein>
    <submittedName>
        <fullName evidence="1">Uncharacterized protein</fullName>
    </submittedName>
</protein>
<dbReference type="EMBL" id="JADJMS010000047">
    <property type="protein sequence ID" value="MBK7417044.1"/>
    <property type="molecule type" value="Genomic_DNA"/>
</dbReference>
<organism evidence="1 2">
    <name type="scientific">Candidatus Dechloromonas phosphorivorans</name>
    <dbReference type="NCBI Taxonomy" id="2899244"/>
    <lineage>
        <taxon>Bacteria</taxon>
        <taxon>Pseudomonadati</taxon>
        <taxon>Pseudomonadota</taxon>
        <taxon>Betaproteobacteria</taxon>
        <taxon>Rhodocyclales</taxon>
        <taxon>Azonexaceae</taxon>
        <taxon>Dechloromonas</taxon>
    </lineage>
</organism>
<name>A0A935K5K1_9RHOO</name>